<feature type="chain" id="PRO_5043035171" evidence="1">
    <location>
        <begin position="21"/>
        <end position="170"/>
    </location>
</feature>
<reference evidence="2 3" key="1">
    <citation type="journal article" date="2017" name="BMC Genomics">
        <title>Genome sequencing of 39 Akkermansia muciniphila isolates reveals its population structure, genomic and functional diverisity, and global distribution in mammalian gut microbiotas.</title>
        <authorList>
            <person name="Guo X."/>
            <person name="Li S."/>
            <person name="Zhang J."/>
            <person name="Wu F."/>
            <person name="Li X."/>
            <person name="Wu D."/>
            <person name="Zhang M."/>
            <person name="Ou Z."/>
            <person name="Jie Z."/>
            <person name="Yan Q."/>
            <person name="Li P."/>
            <person name="Yi J."/>
            <person name="Peng Y."/>
        </authorList>
    </citation>
    <scope>NUCLEOTIDE SEQUENCE [LARGE SCALE GENOMIC DNA]</scope>
    <source>
        <strain evidence="2 3">GP43</strain>
    </source>
</reference>
<evidence type="ECO:0000256" key="1">
    <source>
        <dbReference type="SAM" id="SignalP"/>
    </source>
</evidence>
<gene>
    <name evidence="2" type="ORF">CXU09_11285</name>
</gene>
<feature type="signal peptide" evidence="1">
    <location>
        <begin position="1"/>
        <end position="20"/>
    </location>
</feature>
<sequence>MKKSILAVCLGLAGFWSVQAEDSPIADPERVNEQSDAKLPSGELLSDHVAEAEFTGMIHRKCMFRTSLCPDKCDHARDFAVFRIVKYLDYRKPGKYGDEKQEQLMVDVNPAHKPILQGADILKKISALKPGDKVLLHWAHYYMHRNSGSFPERPVISVEPAALSGGKTGE</sequence>
<evidence type="ECO:0000313" key="2">
    <source>
        <dbReference type="EMBL" id="PNC53866.1"/>
    </source>
</evidence>
<protein>
    <submittedName>
        <fullName evidence="2">Uncharacterized protein</fullName>
    </submittedName>
</protein>
<comment type="caution">
    <text evidence="2">The sequence shown here is derived from an EMBL/GenBank/DDBJ whole genome shotgun (WGS) entry which is preliminary data.</text>
</comment>
<dbReference type="RefSeq" id="WP_102736120.1">
    <property type="nucleotide sequence ID" value="NZ_CP072023.1"/>
</dbReference>
<proteinExistence type="predicted"/>
<accession>A0AAP8T894</accession>
<keyword evidence="1" id="KW-0732">Signal</keyword>
<dbReference type="EMBL" id="PJKN01000007">
    <property type="protein sequence ID" value="PNC53866.1"/>
    <property type="molecule type" value="Genomic_DNA"/>
</dbReference>
<evidence type="ECO:0000313" key="3">
    <source>
        <dbReference type="Proteomes" id="UP000235914"/>
    </source>
</evidence>
<name>A0AAP8T894_9BACT</name>
<dbReference type="AlphaFoldDB" id="A0AAP8T894"/>
<organism evidence="2 3">
    <name type="scientific">Akkermansia muciniphila</name>
    <dbReference type="NCBI Taxonomy" id="239935"/>
    <lineage>
        <taxon>Bacteria</taxon>
        <taxon>Pseudomonadati</taxon>
        <taxon>Verrucomicrobiota</taxon>
        <taxon>Verrucomicrobiia</taxon>
        <taxon>Verrucomicrobiales</taxon>
        <taxon>Akkermansiaceae</taxon>
        <taxon>Akkermansia</taxon>
    </lineage>
</organism>
<dbReference type="Proteomes" id="UP000235914">
    <property type="component" value="Unassembled WGS sequence"/>
</dbReference>